<dbReference type="PANTHER" id="PTHR33361">
    <property type="entry name" value="GLR0591 PROTEIN"/>
    <property type="match status" value="1"/>
</dbReference>
<name>A0ABY9RJH1_9BURK</name>
<sequence length="613" mass="69381">MKKKFSVLAVGATLASLVGVVSMVSLPASAMANSASTMKNSASTKSAVSAPLAERLKALDMILADHWENNLRSNPEYASMLGDKRFNDQWRDFSQKGIAAGQRKNREFLKRLQAIDTTGFDVQQKLNKDLLVRQLQDEIEAEKFKNWQMPVLQNSGLHLDTPELVTMLSFSSVKDYEDYIARLNKLPNLFNQTIVQMRKGIKDKIMPPQFLLPKIVRQCDDLVAMKLSDSPFMKPIAQFPAEFSAADKQRLSAAVTAAVNTKVLPAYKNFAEFVRKEYAPHGRPEVGLWSLPNGVERYKYQVRTQTTTDKSAEEIHQIGLSEVARIEGQMLETAKKLGFADLKSFNASLEKNPDVHPKSRQEIIDLYNKYTDQMYTKIPELFGRLPKAKVKIMQVEEFREKEAAGASYNEGAPDGSRPGHVMVNTGDFQNRMTLSIESTALHEGVPGHHMQISIAQELEGLPTYRRQGGNNAYVEGWALYSERLGEELGFFQDPYSYYGHLQDEMLRAIRLVVDTGLHYKKWNRQQVVDFFRNHSGIEEVEIQSETDRYIVWPGQALGYKMGQLKILELREYASKTLGNKFSLKGFHDEVLGAGALPLDVLETRIKDWVKAQQ</sequence>
<keyword evidence="1" id="KW-0732">Signal</keyword>
<evidence type="ECO:0000313" key="2">
    <source>
        <dbReference type="EMBL" id="WMW81381.1"/>
    </source>
</evidence>
<feature type="chain" id="PRO_5046173584" evidence="1">
    <location>
        <begin position="31"/>
        <end position="613"/>
    </location>
</feature>
<feature type="signal peptide" evidence="1">
    <location>
        <begin position="1"/>
        <end position="30"/>
    </location>
</feature>
<accession>A0ABY9RJH1</accession>
<dbReference type="Proteomes" id="UP001181355">
    <property type="component" value="Chromosome"/>
</dbReference>
<dbReference type="PANTHER" id="PTHR33361:SF16">
    <property type="entry name" value="DUF885 DOMAIN-CONTAINING PROTEIN"/>
    <property type="match status" value="1"/>
</dbReference>
<organism evidence="2 3">
    <name type="scientific">Undibacterium cyanobacteriorum</name>
    <dbReference type="NCBI Taxonomy" id="3073561"/>
    <lineage>
        <taxon>Bacteria</taxon>
        <taxon>Pseudomonadati</taxon>
        <taxon>Pseudomonadota</taxon>
        <taxon>Betaproteobacteria</taxon>
        <taxon>Burkholderiales</taxon>
        <taxon>Oxalobacteraceae</taxon>
        <taxon>Undibacterium</taxon>
    </lineage>
</organism>
<protein>
    <submittedName>
        <fullName evidence="2">DUF885 family protein</fullName>
    </submittedName>
</protein>
<dbReference type="Pfam" id="PF05960">
    <property type="entry name" value="DUF885"/>
    <property type="match status" value="1"/>
</dbReference>
<reference evidence="2" key="1">
    <citation type="submission" date="2023-09" db="EMBL/GenBank/DDBJ databases">
        <title>Undibacterium sp. 20NA77.5 isolated from freshwater.</title>
        <authorList>
            <person name="Le V."/>
            <person name="Ko S.-R."/>
            <person name="Ahn C.-Y."/>
            <person name="Oh H.-M."/>
        </authorList>
    </citation>
    <scope>NUCLEOTIDE SEQUENCE</scope>
    <source>
        <strain evidence="2">20NA77.5</strain>
    </source>
</reference>
<dbReference type="RefSeq" id="WP_309482860.1">
    <property type="nucleotide sequence ID" value="NZ_CP133720.1"/>
</dbReference>
<evidence type="ECO:0000313" key="3">
    <source>
        <dbReference type="Proteomes" id="UP001181355"/>
    </source>
</evidence>
<dbReference type="InterPro" id="IPR010281">
    <property type="entry name" value="DUF885"/>
</dbReference>
<keyword evidence="3" id="KW-1185">Reference proteome</keyword>
<proteinExistence type="predicted"/>
<evidence type="ECO:0000256" key="1">
    <source>
        <dbReference type="SAM" id="SignalP"/>
    </source>
</evidence>
<dbReference type="EMBL" id="CP133720">
    <property type="protein sequence ID" value="WMW81381.1"/>
    <property type="molecule type" value="Genomic_DNA"/>
</dbReference>
<gene>
    <name evidence="2" type="ORF">RF679_03650</name>
</gene>